<comment type="catalytic activity">
    <reaction evidence="1 7">
        <text>Thiol-dependent hydrolysis of ester, thioester, amide, peptide and isopeptide bonds formed by the C-terminal Gly of ubiquitin (a 76-residue protein attached to proteins as an intracellular targeting signal).</text>
        <dbReference type="EC" id="3.4.19.12"/>
    </reaction>
</comment>
<dbReference type="Proteomes" id="UP000039324">
    <property type="component" value="Unassembled WGS sequence"/>
</dbReference>
<dbReference type="GO" id="GO:0016579">
    <property type="term" value="P:protein deubiquitination"/>
    <property type="evidence" value="ECO:0007669"/>
    <property type="project" value="InterPro"/>
</dbReference>
<organism evidence="10 12">
    <name type="scientific">Plasmodiophora brassicae</name>
    <name type="common">Clubroot disease agent</name>
    <dbReference type="NCBI Taxonomy" id="37360"/>
    <lineage>
        <taxon>Eukaryota</taxon>
        <taxon>Sar</taxon>
        <taxon>Rhizaria</taxon>
        <taxon>Endomyxa</taxon>
        <taxon>Phytomyxea</taxon>
        <taxon>Plasmodiophorida</taxon>
        <taxon>Plasmodiophoridae</taxon>
        <taxon>Plasmodiophora</taxon>
    </lineage>
</organism>
<evidence type="ECO:0000313" key="10">
    <source>
        <dbReference type="EMBL" id="CEP02164.1"/>
    </source>
</evidence>
<reference evidence="10 12" key="1">
    <citation type="submission" date="2015-02" db="EMBL/GenBank/DDBJ databases">
        <authorList>
            <person name="Chooi Y.-H."/>
        </authorList>
    </citation>
    <scope>NUCLEOTIDE SEQUENCE [LARGE SCALE GENOMIC DNA]</scope>
    <source>
        <strain evidence="10">E3</strain>
    </source>
</reference>
<accession>A0A0G4J498</accession>
<dbReference type="EMBL" id="CDSF01000122">
    <property type="protein sequence ID" value="CEP02164.1"/>
    <property type="molecule type" value="Genomic_DNA"/>
</dbReference>
<dbReference type="InterPro" id="IPR050164">
    <property type="entry name" value="Peptidase_C19"/>
</dbReference>
<dbReference type="InterPro" id="IPR001394">
    <property type="entry name" value="Peptidase_C19_UCH"/>
</dbReference>
<evidence type="ECO:0000256" key="8">
    <source>
        <dbReference type="SAM" id="MobiDB-lite"/>
    </source>
</evidence>
<dbReference type="Gene3D" id="3.90.70.10">
    <property type="entry name" value="Cysteine proteinases"/>
    <property type="match status" value="1"/>
</dbReference>
<dbReference type="PROSITE" id="PS50235">
    <property type="entry name" value="USP_3"/>
    <property type="match status" value="1"/>
</dbReference>
<gene>
    <name evidence="10" type="ORF">PBRA_002429</name>
    <name evidence="11" type="ORF">PLBR_LOCUS861</name>
</gene>
<dbReference type="PANTHER" id="PTHR24006">
    <property type="entry name" value="UBIQUITIN CARBOXYL-TERMINAL HYDROLASE"/>
    <property type="match status" value="1"/>
</dbReference>
<evidence type="ECO:0000313" key="11">
    <source>
        <dbReference type="EMBL" id="SPQ93646.1"/>
    </source>
</evidence>
<dbReference type="OrthoDB" id="420187at2759"/>
<feature type="compositionally biased region" description="Pro residues" evidence="8">
    <location>
        <begin position="364"/>
        <end position="373"/>
    </location>
</feature>
<feature type="region of interest" description="Disordered" evidence="8">
    <location>
        <begin position="354"/>
        <end position="374"/>
    </location>
</feature>
<dbReference type="GO" id="GO:0006508">
    <property type="term" value="P:proteolysis"/>
    <property type="evidence" value="ECO:0007669"/>
    <property type="project" value="UniProtKB-KW"/>
</dbReference>
<feature type="domain" description="USP" evidence="9">
    <location>
        <begin position="62"/>
        <end position="351"/>
    </location>
</feature>
<dbReference type="AlphaFoldDB" id="A0A0G4J498"/>
<feature type="compositionally biased region" description="Basic residues" evidence="8">
    <location>
        <begin position="533"/>
        <end position="543"/>
    </location>
</feature>
<dbReference type="InterPro" id="IPR018200">
    <property type="entry name" value="USP_CS"/>
</dbReference>
<protein>
    <recommendedName>
        <fullName evidence="7">Ubiquitin carboxyl-terminal hydrolase</fullName>
        <ecNumber evidence="7">3.4.19.12</ecNumber>
    </recommendedName>
</protein>
<evidence type="ECO:0000256" key="6">
    <source>
        <dbReference type="ARBA" id="ARBA00022807"/>
    </source>
</evidence>
<keyword evidence="11" id="KW-0496">Mitochondrion</keyword>
<evidence type="ECO:0000256" key="2">
    <source>
        <dbReference type="ARBA" id="ARBA00009085"/>
    </source>
</evidence>
<proteinExistence type="inferred from homology"/>
<dbReference type="OMA" id="VECHAKV"/>
<dbReference type="STRING" id="37360.A0A0G4J498"/>
<keyword evidence="5 7" id="KW-0378">Hydrolase</keyword>
<dbReference type="InterPro" id="IPR038765">
    <property type="entry name" value="Papain-like_cys_pep_sf"/>
</dbReference>
<evidence type="ECO:0000256" key="4">
    <source>
        <dbReference type="ARBA" id="ARBA00022786"/>
    </source>
</evidence>
<evidence type="ECO:0000256" key="3">
    <source>
        <dbReference type="ARBA" id="ARBA00022670"/>
    </source>
</evidence>
<evidence type="ECO:0000259" key="9">
    <source>
        <dbReference type="PROSITE" id="PS50235"/>
    </source>
</evidence>
<feature type="region of interest" description="Disordered" evidence="8">
    <location>
        <begin position="531"/>
        <end position="559"/>
    </location>
</feature>
<keyword evidence="6 7" id="KW-0788">Thiol protease</keyword>
<dbReference type="PROSITE" id="PS00972">
    <property type="entry name" value="USP_1"/>
    <property type="match status" value="1"/>
</dbReference>
<dbReference type="SUPFAM" id="SSF54001">
    <property type="entry name" value="Cysteine proteinases"/>
    <property type="match status" value="1"/>
</dbReference>
<keyword evidence="3 7" id="KW-0645">Protease</keyword>
<dbReference type="Proteomes" id="UP000290189">
    <property type="component" value="Unassembled WGS sequence"/>
</dbReference>
<dbReference type="GO" id="GO:0005829">
    <property type="term" value="C:cytosol"/>
    <property type="evidence" value="ECO:0007669"/>
    <property type="project" value="TreeGrafter"/>
</dbReference>
<dbReference type="FunFam" id="3.90.70.10:FF:000119">
    <property type="entry name" value="Ubiquitin specific peptidase 36"/>
    <property type="match status" value="1"/>
</dbReference>
<dbReference type="EC" id="3.4.19.12" evidence="7"/>
<reference evidence="11 13" key="2">
    <citation type="submission" date="2018-03" db="EMBL/GenBank/DDBJ databases">
        <authorList>
            <person name="Fogelqvist J."/>
        </authorList>
    </citation>
    <scope>NUCLEOTIDE SEQUENCE [LARGE SCALE GENOMIC DNA]</scope>
</reference>
<dbReference type="GO" id="GO:0004843">
    <property type="term" value="F:cysteine-type deubiquitinase activity"/>
    <property type="evidence" value="ECO:0007669"/>
    <property type="project" value="UniProtKB-UniRule"/>
</dbReference>
<keyword evidence="4 7" id="KW-0833">Ubl conjugation pathway</keyword>
<dbReference type="GO" id="GO:0005634">
    <property type="term" value="C:nucleus"/>
    <property type="evidence" value="ECO:0007669"/>
    <property type="project" value="TreeGrafter"/>
</dbReference>
<feature type="compositionally biased region" description="Low complexity" evidence="8">
    <location>
        <begin position="405"/>
        <end position="421"/>
    </location>
</feature>
<dbReference type="PANTHER" id="PTHR24006:SF758">
    <property type="entry name" value="UBIQUITIN CARBOXYL-TERMINAL HYDROLASE 36"/>
    <property type="match status" value="1"/>
</dbReference>
<dbReference type="EMBL" id="OVEO01000001">
    <property type="protein sequence ID" value="SPQ93646.1"/>
    <property type="molecule type" value="Genomic_DNA"/>
</dbReference>
<sequence length="559" mass="61408">MGIVVECHAKVAGNPLPRRLEFVKPRFGRNGVAQHRSGKQEKNECELVPVALQWAKPFGSACGLQNLGNTCFLNSVIQCLTHTAPLANLFLGGIHQNCRARARNQFCMLCFLQQHVPMALQGGAPKSPRHLVGNLRTLSSSFRPGRQEDSHEFLCKCLEAMQKSSPAAKIVDSIFGGRFRSQVRCRSCSGTSDAFDPFFDVSLELIRASSVQQALKHFTAPEILSGQNMYLCGKCHKRSVAEKRLTIDVAPPVLTIQLKRFLCTGAKINKPVQYGHYLDLAPFVSGKASGATYTLFGLVVHIGSGPRSGHYVAYVKGSNGTWYCMDDECVSKTSADNVLQQKPYLLFYSKNAPAGTPKARRPEPAPCRLPAPAAPSRRADEFLKSMEGDLVGRNEQTGVAPPAPQSVAASAEAVASNAVPPNHSSGGHAVISIGPVGGRPVASQLCKRQRKLMVLVSRQRQRYYPLHLRRPTPGGGVFLTAVDPSAVMRPRNLATWENSNDDGFERRVLLRQHQDDVSELPRTDWDVDYDRGRTKKVKRRRVHAPGNPFQHKANQKHSA</sequence>
<keyword evidence="12" id="KW-1185">Reference proteome</keyword>
<comment type="similarity">
    <text evidence="2 7">Belongs to the peptidase C19 family.</text>
</comment>
<evidence type="ECO:0000256" key="1">
    <source>
        <dbReference type="ARBA" id="ARBA00000707"/>
    </source>
</evidence>
<geneLocation type="mitochondrion" evidence="11"/>
<feature type="region of interest" description="Disordered" evidence="8">
    <location>
        <begin position="394"/>
        <end position="426"/>
    </location>
</feature>
<dbReference type="InterPro" id="IPR028889">
    <property type="entry name" value="USP"/>
</dbReference>
<evidence type="ECO:0000313" key="12">
    <source>
        <dbReference type="Proteomes" id="UP000039324"/>
    </source>
</evidence>
<dbReference type="Pfam" id="PF00443">
    <property type="entry name" value="UCH"/>
    <property type="match status" value="1"/>
</dbReference>
<evidence type="ECO:0000256" key="7">
    <source>
        <dbReference type="RuleBase" id="RU366025"/>
    </source>
</evidence>
<evidence type="ECO:0000256" key="5">
    <source>
        <dbReference type="ARBA" id="ARBA00022801"/>
    </source>
</evidence>
<evidence type="ECO:0000313" key="13">
    <source>
        <dbReference type="Proteomes" id="UP000290189"/>
    </source>
</evidence>
<name>A0A0G4J498_PLABS</name>
<dbReference type="PROSITE" id="PS00973">
    <property type="entry name" value="USP_2"/>
    <property type="match status" value="1"/>
</dbReference>